<feature type="non-terminal residue" evidence="2">
    <location>
        <position position="1"/>
    </location>
</feature>
<feature type="domain" description="Vacuolar protein sorting-associated protein 8 central" evidence="1">
    <location>
        <begin position="89"/>
        <end position="125"/>
    </location>
</feature>
<dbReference type="Pfam" id="PF12816">
    <property type="entry name" value="TPR_Vps8"/>
    <property type="match status" value="1"/>
</dbReference>
<sequence length="126" mass="14796">KAKGLTGLPIDPIKRRQCISDRMVSLLHSYLKYSLNYECPQSGKIELLKQHYRNVLPRSIDYCLLIDRLDLLFGLIYDLFSKDSIAHGIYLQCLEPYILTNRFDTISPIVLKDFINYYIENNHLNQ</sequence>
<evidence type="ECO:0000259" key="1">
    <source>
        <dbReference type="Pfam" id="PF12816"/>
    </source>
</evidence>
<dbReference type="AlphaFoldDB" id="A0A820S018"/>
<proteinExistence type="predicted"/>
<evidence type="ECO:0000313" key="3">
    <source>
        <dbReference type="Proteomes" id="UP000663868"/>
    </source>
</evidence>
<organism evidence="2 3">
    <name type="scientific">Adineta steineri</name>
    <dbReference type="NCBI Taxonomy" id="433720"/>
    <lineage>
        <taxon>Eukaryota</taxon>
        <taxon>Metazoa</taxon>
        <taxon>Spiralia</taxon>
        <taxon>Gnathifera</taxon>
        <taxon>Rotifera</taxon>
        <taxon>Eurotatoria</taxon>
        <taxon>Bdelloidea</taxon>
        <taxon>Adinetida</taxon>
        <taxon>Adinetidae</taxon>
        <taxon>Adineta</taxon>
    </lineage>
</organism>
<protein>
    <recommendedName>
        <fullName evidence="1">Vacuolar protein sorting-associated protein 8 central domain-containing protein</fullName>
    </recommendedName>
</protein>
<dbReference type="InterPro" id="IPR025941">
    <property type="entry name" value="Vps8_central_dom"/>
</dbReference>
<evidence type="ECO:0000313" key="2">
    <source>
        <dbReference type="EMBL" id="CAF4445235.1"/>
    </source>
</evidence>
<dbReference type="Proteomes" id="UP000663868">
    <property type="component" value="Unassembled WGS sequence"/>
</dbReference>
<comment type="caution">
    <text evidence="2">The sequence shown here is derived from an EMBL/GenBank/DDBJ whole genome shotgun (WGS) entry which is preliminary data.</text>
</comment>
<gene>
    <name evidence="2" type="ORF">KXQ929_LOCUS53626</name>
</gene>
<name>A0A820S018_9BILA</name>
<accession>A0A820S018</accession>
<reference evidence="2" key="1">
    <citation type="submission" date="2021-02" db="EMBL/GenBank/DDBJ databases">
        <authorList>
            <person name="Nowell W R."/>
        </authorList>
    </citation>
    <scope>NUCLEOTIDE SEQUENCE</scope>
</reference>
<dbReference type="EMBL" id="CAJOBB010030700">
    <property type="protein sequence ID" value="CAF4445235.1"/>
    <property type="molecule type" value="Genomic_DNA"/>
</dbReference>
<feature type="non-terminal residue" evidence="2">
    <location>
        <position position="126"/>
    </location>
</feature>